<dbReference type="AlphaFoldDB" id="S4P777"/>
<accession>S4P777</accession>
<reference evidence="1" key="2">
    <citation type="submission" date="2013-05" db="EMBL/GenBank/DDBJ databases">
        <authorList>
            <person name="Carter J.-M."/>
            <person name="Baker S.C."/>
            <person name="Pink R."/>
            <person name="Carter D.R.F."/>
            <person name="Collins A."/>
            <person name="Tomlin J."/>
            <person name="Gibbs M."/>
            <person name="Breuker C.J."/>
        </authorList>
    </citation>
    <scope>NUCLEOTIDE SEQUENCE</scope>
    <source>
        <tissue evidence="1">Ovary</tissue>
    </source>
</reference>
<evidence type="ECO:0000313" key="1">
    <source>
        <dbReference type="EMBL" id="JAA82515.1"/>
    </source>
</evidence>
<protein>
    <submittedName>
        <fullName evidence="1">Uncharacterized protein</fullName>
    </submittedName>
</protein>
<sequence length="67" mass="7763">MFLQYLVYQVFLNDLTLPRVQNFLHISNAIVSGKQSCSTLHARRNISFLYSSRTTFIIVVDNVEPDK</sequence>
<organism evidence="1">
    <name type="scientific">Pararge aegeria</name>
    <name type="common">speckled wood butterfly</name>
    <dbReference type="NCBI Taxonomy" id="116150"/>
    <lineage>
        <taxon>Eukaryota</taxon>
        <taxon>Metazoa</taxon>
        <taxon>Ecdysozoa</taxon>
        <taxon>Arthropoda</taxon>
        <taxon>Hexapoda</taxon>
        <taxon>Insecta</taxon>
        <taxon>Pterygota</taxon>
        <taxon>Neoptera</taxon>
        <taxon>Endopterygota</taxon>
        <taxon>Lepidoptera</taxon>
        <taxon>Glossata</taxon>
        <taxon>Ditrysia</taxon>
        <taxon>Papilionoidea</taxon>
        <taxon>Nymphalidae</taxon>
        <taxon>Satyrinae</taxon>
        <taxon>Satyrini</taxon>
        <taxon>Parargina</taxon>
        <taxon>Pararge</taxon>
    </lineage>
</organism>
<proteinExistence type="predicted"/>
<dbReference type="EMBL" id="GAIX01010045">
    <property type="protein sequence ID" value="JAA82515.1"/>
    <property type="molecule type" value="Transcribed_RNA"/>
</dbReference>
<reference evidence="1" key="1">
    <citation type="journal article" date="2013" name="BMC Genomics">
        <title>Unscrambling butterfly oogenesis.</title>
        <authorList>
            <person name="Carter J.M."/>
            <person name="Baker S.C."/>
            <person name="Pink R."/>
            <person name="Carter D.R."/>
            <person name="Collins A."/>
            <person name="Tomlin J."/>
            <person name="Gibbs M."/>
            <person name="Breuker C.J."/>
        </authorList>
    </citation>
    <scope>NUCLEOTIDE SEQUENCE</scope>
    <source>
        <tissue evidence="1">Ovary</tissue>
    </source>
</reference>
<name>S4P777_9NEOP</name>